<reference evidence="1" key="1">
    <citation type="submission" date="2021-02" db="EMBL/GenBank/DDBJ databases">
        <authorList>
            <consortium name="DOE Joint Genome Institute"/>
            <person name="Ahrendt S."/>
            <person name="Looney B.P."/>
            <person name="Miyauchi S."/>
            <person name="Morin E."/>
            <person name="Drula E."/>
            <person name="Courty P.E."/>
            <person name="Chicoki N."/>
            <person name="Fauchery L."/>
            <person name="Kohler A."/>
            <person name="Kuo A."/>
            <person name="Labutti K."/>
            <person name="Pangilinan J."/>
            <person name="Lipzen A."/>
            <person name="Riley R."/>
            <person name="Andreopoulos W."/>
            <person name="He G."/>
            <person name="Johnson J."/>
            <person name="Barry K.W."/>
            <person name="Grigoriev I.V."/>
            <person name="Nagy L."/>
            <person name="Hibbett D."/>
            <person name="Henrissat B."/>
            <person name="Matheny P.B."/>
            <person name="Labbe J."/>
            <person name="Martin F."/>
        </authorList>
    </citation>
    <scope>NUCLEOTIDE SEQUENCE</scope>
    <source>
        <strain evidence="1">EC-137</strain>
    </source>
</reference>
<keyword evidence="2" id="KW-1185">Reference proteome</keyword>
<evidence type="ECO:0000313" key="2">
    <source>
        <dbReference type="Proteomes" id="UP000814128"/>
    </source>
</evidence>
<sequence length="1013" mass="111618">MNLSRGENGSKAKKRPIVIQLAATSCHAEYAGYSVPSRAALRRRLDYERPGTVRTEEPTKDHESLALLICILLLTIVNRVYSNVLVTAKCKIRMSFEAEVALRKCPQYPVVQIDEGLGVSRSVTWRGKWRGPNSPRKTKTIMKSGLKRCMKVDERSQIEGVAERDQDLVGLAFGLLRRPDKRVSFCAVLPEGLEPQSAVPSPPRHAVRPETRVRAKSRHVSGKNVPFCLLLSMGEWTAHAKTESWRSREYTLIADGRVARMDGAVGADSDRRAADELSGSGLGCPSATIAGTIGAVFLLATLICGSWYAFMSSRRGTAVVQTGFNRESFMDEEENAGFPENVRGLNDDGAPPTRLNSPVCGDYKGHRVRPCLPALYLAGLNWDLTVVRNFERVYGRNELELCRLSPDAKYHLVASPAMHLTKGLGAHFAFHTRPSPAKYERNLDLMGPCEAGTLSPSPDGLSSQNLGQTPCSYSAPSQPLPLYSLVVSASFFSLVLVRGIGLGSIPESRGERNDPQLSDLAMVDAPIILYSVQDARDAVESFRVAIELVGVPSLAVFQDLLVDFVNATKAASSSINMLLLKIHEFHWMVATANEGMQSMCALESTSLFSVVLRSTSHQRDSCKDEHRLREAFERFLASHAELVITLHANLTEERSRLEHIDSVLVSIRHVVGEDVRAVWGGLNAKQGTESRHSLQRRLGCLQDVEDYVSIARRLLWSVSLEMDRMAALLDSAHRSNLRSFKFFALSNEEIFDAIAGFLWNAEDLQSSVREINGRSQATNQNYTLLLGLPAPPSRPHLPYSSHAVSALGSSAGYYKKQERQKRAQSSSYPRSLLSSPELTPPDLLHQPKDFILNPFFVSPTKSDSSATEPESDIGFVYDVTRFWAEKRLPAPSSALARFSNIKDLSLIEHLRAFYPARGTGISRMLLRAAMASVTQLGLRSVFLGPAIPLADALDTGASWHALCTMTKSGIRQHPRPELYALDRHMLLEIVCHGQLATGRSAGVLGRIAVLCLQ</sequence>
<dbReference type="EMBL" id="MU273891">
    <property type="protein sequence ID" value="KAI0027505.1"/>
    <property type="molecule type" value="Genomic_DNA"/>
</dbReference>
<gene>
    <name evidence="1" type="ORF">K488DRAFT_74485</name>
</gene>
<reference evidence="1" key="2">
    <citation type="journal article" date="2022" name="New Phytol.">
        <title>Evolutionary transition to the ectomycorrhizal habit in the genomes of a hyperdiverse lineage of mushroom-forming fungi.</title>
        <authorList>
            <person name="Looney B."/>
            <person name="Miyauchi S."/>
            <person name="Morin E."/>
            <person name="Drula E."/>
            <person name="Courty P.E."/>
            <person name="Kohler A."/>
            <person name="Kuo A."/>
            <person name="LaButti K."/>
            <person name="Pangilinan J."/>
            <person name="Lipzen A."/>
            <person name="Riley R."/>
            <person name="Andreopoulos W."/>
            <person name="He G."/>
            <person name="Johnson J."/>
            <person name="Nolan M."/>
            <person name="Tritt A."/>
            <person name="Barry K.W."/>
            <person name="Grigoriev I.V."/>
            <person name="Nagy L.G."/>
            <person name="Hibbett D."/>
            <person name="Henrissat B."/>
            <person name="Matheny P.B."/>
            <person name="Labbe J."/>
            <person name="Martin F.M."/>
        </authorList>
    </citation>
    <scope>NUCLEOTIDE SEQUENCE</scope>
    <source>
        <strain evidence="1">EC-137</strain>
    </source>
</reference>
<proteinExistence type="predicted"/>
<organism evidence="1 2">
    <name type="scientific">Vararia minispora EC-137</name>
    <dbReference type="NCBI Taxonomy" id="1314806"/>
    <lineage>
        <taxon>Eukaryota</taxon>
        <taxon>Fungi</taxon>
        <taxon>Dikarya</taxon>
        <taxon>Basidiomycota</taxon>
        <taxon>Agaricomycotina</taxon>
        <taxon>Agaricomycetes</taxon>
        <taxon>Russulales</taxon>
        <taxon>Lachnocladiaceae</taxon>
        <taxon>Vararia</taxon>
    </lineage>
</organism>
<dbReference type="Proteomes" id="UP000814128">
    <property type="component" value="Unassembled WGS sequence"/>
</dbReference>
<name>A0ACB8Q7N7_9AGAM</name>
<protein>
    <submittedName>
        <fullName evidence="1">Uncharacterized protein</fullName>
    </submittedName>
</protein>
<evidence type="ECO:0000313" key="1">
    <source>
        <dbReference type="EMBL" id="KAI0027505.1"/>
    </source>
</evidence>
<accession>A0ACB8Q7N7</accession>
<comment type="caution">
    <text evidence="1">The sequence shown here is derived from an EMBL/GenBank/DDBJ whole genome shotgun (WGS) entry which is preliminary data.</text>
</comment>